<organism evidence="1 2">
    <name type="scientific">Lentibacillus populi</name>
    <dbReference type="NCBI Taxonomy" id="1827502"/>
    <lineage>
        <taxon>Bacteria</taxon>
        <taxon>Bacillati</taxon>
        <taxon>Bacillota</taxon>
        <taxon>Bacilli</taxon>
        <taxon>Bacillales</taxon>
        <taxon>Bacillaceae</taxon>
        <taxon>Lentibacillus</taxon>
    </lineage>
</organism>
<comment type="caution">
    <text evidence="1">The sequence shown here is derived from an EMBL/GenBank/DDBJ whole genome shotgun (WGS) entry which is preliminary data.</text>
</comment>
<dbReference type="InterPro" id="IPR027417">
    <property type="entry name" value="P-loop_NTPase"/>
</dbReference>
<protein>
    <recommendedName>
        <fullName evidence="3">Guanylate kinase-like domain-containing protein</fullName>
    </recommendedName>
</protein>
<accession>A0A9W5U0S1</accession>
<proteinExistence type="predicted"/>
<name>A0A9W5U0S1_9BACI</name>
<evidence type="ECO:0008006" key="3">
    <source>
        <dbReference type="Google" id="ProtNLM"/>
    </source>
</evidence>
<dbReference type="AlphaFoldDB" id="A0A9W5U0S1"/>
<evidence type="ECO:0000313" key="1">
    <source>
        <dbReference type="EMBL" id="GGB54732.1"/>
    </source>
</evidence>
<dbReference type="Proteomes" id="UP000621492">
    <property type="component" value="Unassembled WGS sequence"/>
</dbReference>
<reference evidence="1" key="2">
    <citation type="submission" date="2020-09" db="EMBL/GenBank/DDBJ databases">
        <authorList>
            <person name="Sun Q."/>
            <person name="Zhou Y."/>
        </authorList>
    </citation>
    <scope>NUCLEOTIDE SEQUENCE</scope>
    <source>
        <strain evidence="1">CGMCC 1.15454</strain>
    </source>
</reference>
<dbReference type="EMBL" id="BMJD01000038">
    <property type="protein sequence ID" value="GGB54732.1"/>
    <property type="molecule type" value="Genomic_DNA"/>
</dbReference>
<keyword evidence="2" id="KW-1185">Reference proteome</keyword>
<gene>
    <name evidence="1" type="ORF">GCM10011409_35430</name>
</gene>
<reference evidence="1" key="1">
    <citation type="journal article" date="2014" name="Int. J. Syst. Evol. Microbiol.">
        <title>Complete genome sequence of Corynebacterium casei LMG S-19264T (=DSM 44701T), isolated from a smear-ripened cheese.</title>
        <authorList>
            <consortium name="US DOE Joint Genome Institute (JGI-PGF)"/>
            <person name="Walter F."/>
            <person name="Albersmeier A."/>
            <person name="Kalinowski J."/>
            <person name="Ruckert C."/>
        </authorList>
    </citation>
    <scope>NUCLEOTIDE SEQUENCE</scope>
    <source>
        <strain evidence="1">CGMCC 1.15454</strain>
    </source>
</reference>
<dbReference type="Gene3D" id="3.40.50.300">
    <property type="entry name" value="P-loop containing nucleotide triphosphate hydrolases"/>
    <property type="match status" value="1"/>
</dbReference>
<evidence type="ECO:0000313" key="2">
    <source>
        <dbReference type="Proteomes" id="UP000621492"/>
    </source>
</evidence>
<dbReference type="SUPFAM" id="SSF52540">
    <property type="entry name" value="P-loop containing nucleoside triphosphate hydrolases"/>
    <property type="match status" value="1"/>
</dbReference>
<sequence length="73" mass="8732">MGETEGKDGYFITKEEFFQKEWIAKTNYSGNFYGITHKEIEPLKRSHMVYVIDWDGFIYMKTLALHKYSQNVQ</sequence>